<dbReference type="InterPro" id="IPR050300">
    <property type="entry name" value="GDXG_lipolytic_enzyme"/>
</dbReference>
<dbReference type="SUPFAM" id="SSF53474">
    <property type="entry name" value="alpha/beta-Hydrolases"/>
    <property type="match status" value="1"/>
</dbReference>
<sequence>MKPLPPAPLTPAMHALLQRIHRADRPALHHLSPADAQQLYHAGAEVLELPRAPLARVENLQITVAPGVALPARLYAGSTAAGLPVLLYLHGGGFTIGGLETHDSLCRQLALRSGVAVLALDYRLAPEHRFPIAVDDAWGALGWLAQHAADLGLDPHRLAVGGDSAGGTLSAVVALLARDHGLPLALQVLITPGTTAHADTGSHHTYAQGYLLERAAIEWFFDHYIDRGQREDWRFAPLLAPDHDAVAPAWIGLAECDPLVDEGLAYADRLRMAGVPVQLELWRGVTHDFIKLGRAIPEALQAQQSIADALRAAFQMPGERA</sequence>
<dbReference type="PANTHER" id="PTHR48081">
    <property type="entry name" value="AB HYDROLASE SUPERFAMILY PROTEIN C4A8.06C"/>
    <property type="match status" value="1"/>
</dbReference>
<dbReference type="STRING" id="395495.Lcho_1872"/>
<dbReference type="RefSeq" id="WP_012346900.1">
    <property type="nucleotide sequence ID" value="NC_010524.1"/>
</dbReference>
<evidence type="ECO:0000256" key="1">
    <source>
        <dbReference type="ARBA" id="ARBA00022801"/>
    </source>
</evidence>
<dbReference type="KEGG" id="lch:Lcho_1872"/>
<dbReference type="Proteomes" id="UP000001693">
    <property type="component" value="Chromosome"/>
</dbReference>
<dbReference type="AlphaFoldDB" id="B1Y012"/>
<dbReference type="InterPro" id="IPR029058">
    <property type="entry name" value="AB_hydrolase_fold"/>
</dbReference>
<keyword evidence="1 3" id="KW-0378">Hydrolase</keyword>
<protein>
    <submittedName>
        <fullName evidence="3">Alpha/beta hydrolase fold-3 domain protein</fullName>
    </submittedName>
</protein>
<dbReference type="HOGENOM" id="CLU_012494_6_4_4"/>
<feature type="domain" description="Alpha/beta hydrolase fold-3" evidence="2">
    <location>
        <begin position="86"/>
        <end position="290"/>
    </location>
</feature>
<proteinExistence type="predicted"/>
<dbReference type="InterPro" id="IPR013094">
    <property type="entry name" value="AB_hydrolase_3"/>
</dbReference>
<keyword evidence="4" id="KW-1185">Reference proteome</keyword>
<dbReference type="GO" id="GO:0016787">
    <property type="term" value="F:hydrolase activity"/>
    <property type="evidence" value="ECO:0007669"/>
    <property type="project" value="UniProtKB-KW"/>
</dbReference>
<evidence type="ECO:0000259" key="2">
    <source>
        <dbReference type="Pfam" id="PF07859"/>
    </source>
</evidence>
<dbReference type="Gene3D" id="3.40.50.1820">
    <property type="entry name" value="alpha/beta hydrolase"/>
    <property type="match status" value="1"/>
</dbReference>
<gene>
    <name evidence="3" type="ordered locus">Lcho_1872</name>
</gene>
<name>B1Y012_LEPCP</name>
<dbReference type="EMBL" id="CP001013">
    <property type="protein sequence ID" value="ACB34139.1"/>
    <property type="molecule type" value="Genomic_DNA"/>
</dbReference>
<accession>B1Y012</accession>
<dbReference type="PANTHER" id="PTHR48081:SF8">
    <property type="entry name" value="ALPHA_BETA HYDROLASE FOLD-3 DOMAIN-CONTAINING PROTEIN-RELATED"/>
    <property type="match status" value="1"/>
</dbReference>
<reference evidence="3 4" key="1">
    <citation type="submission" date="2008-03" db="EMBL/GenBank/DDBJ databases">
        <title>Complete sequence of Leptothrix cholodnii SP-6.</title>
        <authorList>
            <consortium name="US DOE Joint Genome Institute"/>
            <person name="Copeland A."/>
            <person name="Lucas S."/>
            <person name="Lapidus A."/>
            <person name="Glavina del Rio T."/>
            <person name="Dalin E."/>
            <person name="Tice H."/>
            <person name="Bruce D."/>
            <person name="Goodwin L."/>
            <person name="Pitluck S."/>
            <person name="Chertkov O."/>
            <person name="Brettin T."/>
            <person name="Detter J.C."/>
            <person name="Han C."/>
            <person name="Kuske C.R."/>
            <person name="Schmutz J."/>
            <person name="Larimer F."/>
            <person name="Land M."/>
            <person name="Hauser L."/>
            <person name="Kyrpides N."/>
            <person name="Lykidis A."/>
            <person name="Emerson D."/>
            <person name="Richardson P."/>
        </authorList>
    </citation>
    <scope>NUCLEOTIDE SEQUENCE [LARGE SCALE GENOMIC DNA]</scope>
    <source>
        <strain evidence="4">ATCC 51168 / LMG 8142 / SP-6</strain>
    </source>
</reference>
<evidence type="ECO:0000313" key="3">
    <source>
        <dbReference type="EMBL" id="ACB34139.1"/>
    </source>
</evidence>
<dbReference type="eggNOG" id="COG0657">
    <property type="taxonomic scope" value="Bacteria"/>
</dbReference>
<evidence type="ECO:0000313" key="4">
    <source>
        <dbReference type="Proteomes" id="UP000001693"/>
    </source>
</evidence>
<dbReference type="Pfam" id="PF07859">
    <property type="entry name" value="Abhydrolase_3"/>
    <property type="match status" value="1"/>
</dbReference>
<organism evidence="3 4">
    <name type="scientific">Leptothrix cholodnii (strain ATCC 51168 / LMG 8142 / SP-6)</name>
    <name type="common">Leptothrix discophora (strain SP-6)</name>
    <dbReference type="NCBI Taxonomy" id="395495"/>
    <lineage>
        <taxon>Bacteria</taxon>
        <taxon>Pseudomonadati</taxon>
        <taxon>Pseudomonadota</taxon>
        <taxon>Betaproteobacteria</taxon>
        <taxon>Burkholderiales</taxon>
        <taxon>Sphaerotilaceae</taxon>
        <taxon>Leptothrix</taxon>
    </lineage>
</organism>